<evidence type="ECO:0000313" key="7">
    <source>
        <dbReference type="Proteomes" id="UP000604241"/>
    </source>
</evidence>
<dbReference type="InterPro" id="IPR017867">
    <property type="entry name" value="Tyr_phospatase_low_mol_wt"/>
</dbReference>
<organism evidence="6 7">
    <name type="scientific">Cellulomonas avistercoris</name>
    <dbReference type="NCBI Taxonomy" id="2762242"/>
    <lineage>
        <taxon>Bacteria</taxon>
        <taxon>Bacillati</taxon>
        <taxon>Actinomycetota</taxon>
        <taxon>Actinomycetes</taxon>
        <taxon>Micrococcales</taxon>
        <taxon>Cellulomonadaceae</taxon>
        <taxon>Cellulomonas</taxon>
    </lineage>
</organism>
<gene>
    <name evidence="6" type="ORF">H9657_10345</name>
</gene>
<dbReference type="EC" id="3.1.3.48" evidence="2"/>
<accession>A0ABR8QE07</accession>
<dbReference type="PANTHER" id="PTHR11717:SF7">
    <property type="entry name" value="LOW MOLECULAR WEIGHT PHOSPHOTYROSINE PROTEIN PHOSPHATASE"/>
    <property type="match status" value="1"/>
</dbReference>
<feature type="domain" description="Phosphotyrosine protein phosphatase I" evidence="5">
    <location>
        <begin position="1"/>
        <end position="158"/>
    </location>
</feature>
<evidence type="ECO:0000256" key="2">
    <source>
        <dbReference type="ARBA" id="ARBA00013064"/>
    </source>
</evidence>
<protein>
    <recommendedName>
        <fullName evidence="2">protein-tyrosine-phosphatase</fullName>
        <ecNumber evidence="2">3.1.3.48</ecNumber>
    </recommendedName>
</protein>
<dbReference type="PRINTS" id="PR00719">
    <property type="entry name" value="LMWPTPASE"/>
</dbReference>
<evidence type="ECO:0000256" key="4">
    <source>
        <dbReference type="ARBA" id="ARBA00022912"/>
    </source>
</evidence>
<dbReference type="InterPro" id="IPR050438">
    <property type="entry name" value="LMW_PTPase"/>
</dbReference>
<keyword evidence="3" id="KW-0378">Hydrolase</keyword>
<comment type="caution">
    <text evidence="6">The sequence shown here is derived from an EMBL/GenBank/DDBJ whole genome shotgun (WGS) entry which is preliminary data.</text>
</comment>
<reference evidence="6 7" key="1">
    <citation type="submission" date="2020-08" db="EMBL/GenBank/DDBJ databases">
        <title>A Genomic Blueprint of the Chicken Gut Microbiome.</title>
        <authorList>
            <person name="Gilroy R."/>
            <person name="Ravi A."/>
            <person name="Getino M."/>
            <person name="Pursley I."/>
            <person name="Horton D.L."/>
            <person name="Alikhan N.-F."/>
            <person name="Baker D."/>
            <person name="Gharbi K."/>
            <person name="Hall N."/>
            <person name="Watson M."/>
            <person name="Adriaenssens E.M."/>
            <person name="Foster-Nyarko E."/>
            <person name="Jarju S."/>
            <person name="Secka A."/>
            <person name="Antonio M."/>
            <person name="Oren A."/>
            <person name="Chaudhuri R."/>
            <person name="La Ragione R.M."/>
            <person name="Hildebrand F."/>
            <person name="Pallen M.J."/>
        </authorList>
    </citation>
    <scope>NUCLEOTIDE SEQUENCE [LARGE SCALE GENOMIC DNA]</scope>
    <source>
        <strain evidence="6 7">Sa3CUA2</strain>
    </source>
</reference>
<dbReference type="SMART" id="SM00226">
    <property type="entry name" value="LMWPc"/>
    <property type="match status" value="1"/>
</dbReference>
<dbReference type="InterPro" id="IPR036196">
    <property type="entry name" value="Ptyr_pPase_sf"/>
</dbReference>
<comment type="similarity">
    <text evidence="1">Belongs to the low molecular weight phosphotyrosine protein phosphatase family.</text>
</comment>
<dbReference type="PANTHER" id="PTHR11717">
    <property type="entry name" value="LOW MOLECULAR WEIGHT PROTEIN TYROSINE PHOSPHATASE"/>
    <property type="match status" value="1"/>
</dbReference>
<keyword evidence="4" id="KW-0904">Protein phosphatase</keyword>
<sequence length="171" mass="18669">MTVCTGNICRSPMAEIVLRRRLADAGLADVVEVDSTGISDEEDGNPVDWRARSVLRRHGYPTGEGHRARQVRPEHLLERDLVLPMTATHARSLRRLAGGDPAATSRIRMYRSFDPAAPAEPGQPESVLDVDDPWYGPEEGFETTLAEVEAAADGIVAHVRQALAYRDAAAD</sequence>
<evidence type="ECO:0000313" key="6">
    <source>
        <dbReference type="EMBL" id="MBD7918672.1"/>
    </source>
</evidence>
<evidence type="ECO:0000256" key="3">
    <source>
        <dbReference type="ARBA" id="ARBA00022801"/>
    </source>
</evidence>
<evidence type="ECO:0000256" key="1">
    <source>
        <dbReference type="ARBA" id="ARBA00011063"/>
    </source>
</evidence>
<dbReference type="SUPFAM" id="SSF52788">
    <property type="entry name" value="Phosphotyrosine protein phosphatases I"/>
    <property type="match status" value="1"/>
</dbReference>
<dbReference type="EMBL" id="JACSQV010000008">
    <property type="protein sequence ID" value="MBD7918672.1"/>
    <property type="molecule type" value="Genomic_DNA"/>
</dbReference>
<dbReference type="Pfam" id="PF01451">
    <property type="entry name" value="LMWPc"/>
    <property type="match status" value="1"/>
</dbReference>
<evidence type="ECO:0000259" key="5">
    <source>
        <dbReference type="SMART" id="SM00226"/>
    </source>
</evidence>
<keyword evidence="7" id="KW-1185">Reference proteome</keyword>
<dbReference type="Proteomes" id="UP000604241">
    <property type="component" value="Unassembled WGS sequence"/>
</dbReference>
<name>A0ABR8QE07_9CELL</name>
<dbReference type="Gene3D" id="3.40.50.2300">
    <property type="match status" value="1"/>
</dbReference>
<dbReference type="CDD" id="cd16343">
    <property type="entry name" value="LMWPTP"/>
    <property type="match status" value="1"/>
</dbReference>
<dbReference type="InterPro" id="IPR023485">
    <property type="entry name" value="Ptyr_pPase"/>
</dbReference>
<proteinExistence type="inferred from homology"/>